<proteinExistence type="predicted"/>
<comment type="caution">
    <text evidence="2">The sequence shown here is derived from an EMBL/GenBank/DDBJ whole genome shotgun (WGS) entry which is preliminary data.</text>
</comment>
<organism evidence="2 3">
    <name type="scientific">Araneus ventricosus</name>
    <name type="common">Orbweaver spider</name>
    <name type="synonym">Epeira ventricosa</name>
    <dbReference type="NCBI Taxonomy" id="182803"/>
    <lineage>
        <taxon>Eukaryota</taxon>
        <taxon>Metazoa</taxon>
        <taxon>Ecdysozoa</taxon>
        <taxon>Arthropoda</taxon>
        <taxon>Chelicerata</taxon>
        <taxon>Arachnida</taxon>
        <taxon>Araneae</taxon>
        <taxon>Araneomorphae</taxon>
        <taxon>Entelegynae</taxon>
        <taxon>Araneoidea</taxon>
        <taxon>Araneidae</taxon>
        <taxon>Araneus</taxon>
    </lineage>
</organism>
<keyword evidence="3" id="KW-1185">Reference proteome</keyword>
<evidence type="ECO:0000313" key="3">
    <source>
        <dbReference type="Proteomes" id="UP000499080"/>
    </source>
</evidence>
<dbReference type="InterPro" id="IPR039537">
    <property type="entry name" value="Retrotran_Ty1/copia-like"/>
</dbReference>
<dbReference type="AlphaFoldDB" id="A0A4Y2C3X5"/>
<protein>
    <recommendedName>
        <fullName evidence="1">Integrase catalytic domain-containing protein</fullName>
    </recommendedName>
</protein>
<dbReference type="SUPFAM" id="SSF53098">
    <property type="entry name" value="Ribonuclease H-like"/>
    <property type="match status" value="1"/>
</dbReference>
<evidence type="ECO:0000259" key="1">
    <source>
        <dbReference type="PROSITE" id="PS50994"/>
    </source>
</evidence>
<gene>
    <name evidence="2" type="ORF">AVEN_140651_1</name>
</gene>
<dbReference type="GO" id="GO:0003676">
    <property type="term" value="F:nucleic acid binding"/>
    <property type="evidence" value="ECO:0007669"/>
    <property type="project" value="InterPro"/>
</dbReference>
<dbReference type="GO" id="GO:0015074">
    <property type="term" value="P:DNA integration"/>
    <property type="evidence" value="ECO:0007669"/>
    <property type="project" value="InterPro"/>
</dbReference>
<dbReference type="InterPro" id="IPR001584">
    <property type="entry name" value="Integrase_cat-core"/>
</dbReference>
<name>A0A4Y2C3X5_ARAVE</name>
<dbReference type="PANTHER" id="PTHR42648">
    <property type="entry name" value="TRANSPOSASE, PUTATIVE-RELATED"/>
    <property type="match status" value="1"/>
</dbReference>
<dbReference type="PANTHER" id="PTHR42648:SF28">
    <property type="entry name" value="TRANSPOSON-ENCODED PROTEIN WITH RIBONUCLEASE H-LIKE AND RETROVIRUS ZINC FINGER-LIKE DOMAINS"/>
    <property type="match status" value="1"/>
</dbReference>
<dbReference type="Proteomes" id="UP000499080">
    <property type="component" value="Unassembled WGS sequence"/>
</dbReference>
<dbReference type="EMBL" id="BGPR01000146">
    <property type="protein sequence ID" value="GBL99180.1"/>
    <property type="molecule type" value="Genomic_DNA"/>
</dbReference>
<dbReference type="Pfam" id="PF00665">
    <property type="entry name" value="rve"/>
    <property type="match status" value="1"/>
</dbReference>
<dbReference type="OrthoDB" id="10068564at2759"/>
<accession>A0A4Y2C3X5</accession>
<dbReference type="Gene3D" id="3.30.420.10">
    <property type="entry name" value="Ribonuclease H-like superfamily/Ribonuclease H"/>
    <property type="match status" value="1"/>
</dbReference>
<evidence type="ECO:0000313" key="2">
    <source>
        <dbReference type="EMBL" id="GBL99180.1"/>
    </source>
</evidence>
<dbReference type="PROSITE" id="PS50994">
    <property type="entry name" value="INTEGRASE"/>
    <property type="match status" value="1"/>
</dbReference>
<sequence length="107" mass="12384">MIHSDLYWPVQPATLSGELYVLTFIDDYSRFCEVRLIKKKSYIAVEFKKFLKVNDTVKRIRCDNAKEYVSGELQKVERNAGIEVGPCSPYTPQLNGVSERMNRTLFS</sequence>
<feature type="domain" description="Integrase catalytic" evidence="1">
    <location>
        <begin position="1"/>
        <end position="107"/>
    </location>
</feature>
<reference evidence="2 3" key="1">
    <citation type="journal article" date="2019" name="Sci. Rep.">
        <title>Orb-weaving spider Araneus ventricosus genome elucidates the spidroin gene catalogue.</title>
        <authorList>
            <person name="Kono N."/>
            <person name="Nakamura H."/>
            <person name="Ohtoshi R."/>
            <person name="Moran D.A.P."/>
            <person name="Shinohara A."/>
            <person name="Yoshida Y."/>
            <person name="Fujiwara M."/>
            <person name="Mori M."/>
            <person name="Tomita M."/>
            <person name="Arakawa K."/>
        </authorList>
    </citation>
    <scope>NUCLEOTIDE SEQUENCE [LARGE SCALE GENOMIC DNA]</scope>
</reference>
<dbReference type="InterPro" id="IPR012337">
    <property type="entry name" value="RNaseH-like_sf"/>
</dbReference>
<dbReference type="InterPro" id="IPR036397">
    <property type="entry name" value="RNaseH_sf"/>
</dbReference>